<dbReference type="EMBL" id="JAPKFM010000025">
    <property type="protein sequence ID" value="MCX2966310.1"/>
    <property type="molecule type" value="Genomic_DNA"/>
</dbReference>
<dbReference type="AlphaFoldDB" id="A0A9X3D7K2"/>
<proteinExistence type="predicted"/>
<organism evidence="2 3">
    <name type="scientific">Gordonia aquimaris</name>
    <dbReference type="NCBI Taxonomy" id="2984863"/>
    <lineage>
        <taxon>Bacteria</taxon>
        <taxon>Bacillati</taxon>
        <taxon>Actinomycetota</taxon>
        <taxon>Actinomycetes</taxon>
        <taxon>Mycobacteriales</taxon>
        <taxon>Gordoniaceae</taxon>
        <taxon>Gordonia</taxon>
    </lineage>
</organism>
<accession>A0A9X3D7K2</accession>
<dbReference type="Pfam" id="PF22552">
    <property type="entry name" value="TY-Chap3"/>
    <property type="match status" value="1"/>
</dbReference>
<comment type="caution">
    <text evidence="2">The sequence shown here is derived from an EMBL/GenBank/DDBJ whole genome shotgun (WGS) entry which is preliminary data.</text>
</comment>
<sequence length="419" mass="46376">MRSSPMADGIGGCMSDNQAAAFDDDADVAWRQFCTRLTASVGRPQRDEFIELSRAESTGRPLLIFTMTGAGRARCTVGDMALTNFWPSHQAPEAREQRKALARLEWRKLRSGRTIRESGKRTVDRLVRDAETALREVWQIEHPSVLNVHDPFSPVAKKLRAENRPKERVLTLSGKASPGVIPDDAQHLLTMAAQTLTATWGHHCPVDDGAIRFTDVDGIYTKLLVSPHAMRLEFCTVVGHCMPDMELLGAVVAEHSSRWPDVAIVVAKDHVFAVRALECTTFYPANLLAAMDGWREFCTSGAIDIVEQLHPEMAGQYGPPHGQMPTGLVALITRWVADPCGVTPSRIARDTKANTPMLRRYARICGEWLEEWPDGEPAAGCDEPLMPEPRDVRRFVPVLLDAIGVAAELNVASEMRRGR</sequence>
<gene>
    <name evidence="2" type="ORF">OSB52_19695</name>
</gene>
<keyword evidence="3" id="KW-1185">Reference proteome</keyword>
<dbReference type="Proteomes" id="UP001143347">
    <property type="component" value="Unassembled WGS sequence"/>
</dbReference>
<feature type="domain" description="TY-Chap N-terminal" evidence="1">
    <location>
        <begin position="29"/>
        <end position="146"/>
    </location>
</feature>
<evidence type="ECO:0000313" key="2">
    <source>
        <dbReference type="EMBL" id="MCX2966310.1"/>
    </source>
</evidence>
<evidence type="ECO:0000259" key="1">
    <source>
        <dbReference type="Pfam" id="PF22552"/>
    </source>
</evidence>
<dbReference type="InterPro" id="IPR054344">
    <property type="entry name" value="TY-Chap_N"/>
</dbReference>
<name>A0A9X3D7K2_9ACTN</name>
<dbReference type="RefSeq" id="WP_266063221.1">
    <property type="nucleotide sequence ID" value="NZ_JAPKFM010000025.1"/>
</dbReference>
<evidence type="ECO:0000313" key="3">
    <source>
        <dbReference type="Proteomes" id="UP001143347"/>
    </source>
</evidence>
<protein>
    <recommendedName>
        <fullName evidence="1">TY-Chap N-terminal domain-containing protein</fullName>
    </recommendedName>
</protein>
<reference evidence="2" key="1">
    <citation type="submission" date="2022-10" db="EMBL/GenBank/DDBJ databases">
        <title>WGS of marine actinomycetes from Thailand.</title>
        <authorList>
            <person name="Thawai C."/>
        </authorList>
    </citation>
    <scope>NUCLEOTIDE SEQUENCE</scope>
    <source>
        <strain evidence="2">SW21</strain>
    </source>
</reference>